<protein>
    <submittedName>
        <fullName evidence="1">Uncharacterized protein</fullName>
    </submittedName>
</protein>
<name>C4J130_MAIZE</name>
<dbReference type="AlphaFoldDB" id="C4J130"/>
<evidence type="ECO:0000313" key="1">
    <source>
        <dbReference type="EMBL" id="ACR34880.1"/>
    </source>
</evidence>
<reference evidence="1" key="1">
    <citation type="journal article" date="2009" name="PLoS Genet.">
        <title>Sequencing, mapping, and analysis of 27,455 maize full-length cDNAs.</title>
        <authorList>
            <person name="Soderlund C."/>
            <person name="Descour A."/>
            <person name="Kudrna D."/>
            <person name="Bomhoff M."/>
            <person name="Boyd L."/>
            <person name="Currie J."/>
            <person name="Angelova A."/>
            <person name="Collura K."/>
            <person name="Wissotski M."/>
            <person name="Ashley E."/>
            <person name="Morrow D."/>
            <person name="Fernandes J."/>
            <person name="Walbot V."/>
            <person name="Yu Y."/>
        </authorList>
    </citation>
    <scope>NUCLEOTIDE SEQUENCE</scope>
    <source>
        <strain evidence="1">B73</strain>
    </source>
</reference>
<organism evidence="1">
    <name type="scientific">Zea mays</name>
    <name type="common">Maize</name>
    <dbReference type="NCBI Taxonomy" id="4577"/>
    <lineage>
        <taxon>Eukaryota</taxon>
        <taxon>Viridiplantae</taxon>
        <taxon>Streptophyta</taxon>
        <taxon>Embryophyta</taxon>
        <taxon>Tracheophyta</taxon>
        <taxon>Spermatophyta</taxon>
        <taxon>Magnoliopsida</taxon>
        <taxon>Liliopsida</taxon>
        <taxon>Poales</taxon>
        <taxon>Poaceae</taxon>
        <taxon>PACMAD clade</taxon>
        <taxon>Panicoideae</taxon>
        <taxon>Andropogonodae</taxon>
        <taxon>Andropogoneae</taxon>
        <taxon>Tripsacinae</taxon>
        <taxon>Zea</taxon>
    </lineage>
</organism>
<reference evidence="1" key="2">
    <citation type="submission" date="2012-06" db="EMBL/GenBank/DDBJ databases">
        <authorList>
            <person name="Yu Y."/>
            <person name="Currie J."/>
            <person name="Lomeli R."/>
            <person name="Angelova A."/>
            <person name="Collura K."/>
            <person name="Wissotski M."/>
            <person name="Campos D."/>
            <person name="Kudrna D."/>
            <person name="Golser W."/>
            <person name="Ashely E."/>
            <person name="Descour A."/>
            <person name="Fernandes J."/>
            <person name="Soderlund C."/>
            <person name="Walbot V."/>
        </authorList>
    </citation>
    <scope>NUCLEOTIDE SEQUENCE</scope>
    <source>
        <strain evidence="1">B73</strain>
    </source>
</reference>
<sequence length="261" mass="26605">MPSPITGYTAPGGGAAAAATWYIMGGAALCCMPIGPAGTMPTPWPWPAKAPRTTPAFTRKSSSVISPSVACRPLAATPPPLAAWGCATGCGAALAWKSAGPWLISAQTSSTVFRDSGGGSANEPCRTSPLPLPPPPPFSPVPVVVATGTGSRSAPSLLQPAVAAWNSSAFHMLAMNSSMFMDPKLRPGSHSEFCSSSSVSDIMDDCRASGSTACCCCCCSSAASLVWARECCEVTSCSSRAFTFLLISDAISQSTYETGSF</sequence>
<proteinExistence type="evidence at transcript level"/>
<dbReference type="EMBL" id="BT084527">
    <property type="protein sequence ID" value="ACR34880.1"/>
    <property type="molecule type" value="mRNA"/>
</dbReference>
<accession>C4J130</accession>